<feature type="compositionally biased region" description="Basic and acidic residues" evidence="5">
    <location>
        <begin position="36"/>
        <end position="45"/>
    </location>
</feature>
<dbReference type="Gene3D" id="3.30.40.10">
    <property type="entry name" value="Zinc/RING finger domain, C3HC4 (zinc finger)"/>
    <property type="match status" value="1"/>
</dbReference>
<dbReference type="SMART" id="SM00317">
    <property type="entry name" value="SET"/>
    <property type="match status" value="1"/>
</dbReference>
<feature type="compositionally biased region" description="Basic residues" evidence="5">
    <location>
        <begin position="693"/>
        <end position="706"/>
    </location>
</feature>
<name>A0A0T6AZ64_9SCAR</name>
<keyword evidence="3" id="KW-0862">Zinc</keyword>
<dbReference type="GO" id="GO:0008170">
    <property type="term" value="F:N-methyltransferase activity"/>
    <property type="evidence" value="ECO:0007669"/>
    <property type="project" value="UniProtKB-ARBA"/>
</dbReference>
<evidence type="ECO:0000256" key="3">
    <source>
        <dbReference type="ARBA" id="ARBA00022833"/>
    </source>
</evidence>
<feature type="compositionally biased region" description="Polar residues" evidence="5">
    <location>
        <begin position="479"/>
        <end position="499"/>
    </location>
</feature>
<dbReference type="InterPro" id="IPR011011">
    <property type="entry name" value="Znf_FYVE_PHD"/>
</dbReference>
<dbReference type="GO" id="GO:0006355">
    <property type="term" value="P:regulation of DNA-templated transcription"/>
    <property type="evidence" value="ECO:0007669"/>
    <property type="project" value="TreeGrafter"/>
</dbReference>
<dbReference type="EMBL" id="LJIG01022474">
    <property type="protein sequence ID" value="KRT80385.1"/>
    <property type="molecule type" value="Genomic_DNA"/>
</dbReference>
<feature type="region of interest" description="Disordered" evidence="5">
    <location>
        <begin position="14"/>
        <end position="47"/>
    </location>
</feature>
<feature type="compositionally biased region" description="Low complexity" evidence="5">
    <location>
        <begin position="419"/>
        <end position="441"/>
    </location>
</feature>
<dbReference type="Pfam" id="PF20826">
    <property type="entry name" value="PHD_5"/>
    <property type="match status" value="1"/>
</dbReference>
<keyword evidence="1" id="KW-0479">Metal-binding</keyword>
<dbReference type="SMART" id="SM00249">
    <property type="entry name" value="PHD"/>
    <property type="match status" value="1"/>
</dbReference>
<dbReference type="GO" id="GO:0008270">
    <property type="term" value="F:zinc ion binding"/>
    <property type="evidence" value="ECO:0007669"/>
    <property type="project" value="UniProtKB-KW"/>
</dbReference>
<evidence type="ECO:0000256" key="5">
    <source>
        <dbReference type="SAM" id="MobiDB-lite"/>
    </source>
</evidence>
<keyword evidence="2" id="KW-0863">Zinc-finger</keyword>
<dbReference type="Proteomes" id="UP000051574">
    <property type="component" value="Unassembled WGS sequence"/>
</dbReference>
<dbReference type="GO" id="GO:0006325">
    <property type="term" value="P:chromatin organization"/>
    <property type="evidence" value="ECO:0007669"/>
    <property type="project" value="UniProtKB-KW"/>
</dbReference>
<dbReference type="Gene3D" id="2.170.270.10">
    <property type="entry name" value="SET domain"/>
    <property type="match status" value="1"/>
</dbReference>
<dbReference type="OrthoDB" id="1928087at2759"/>
<dbReference type="GO" id="GO:0008757">
    <property type="term" value="F:S-adenosylmethionine-dependent methyltransferase activity"/>
    <property type="evidence" value="ECO:0007669"/>
    <property type="project" value="UniProtKB-ARBA"/>
</dbReference>
<feature type="region of interest" description="Disordered" evidence="5">
    <location>
        <begin position="475"/>
        <end position="555"/>
    </location>
</feature>
<protein>
    <submittedName>
        <fullName evidence="7">PHD finger motif containing protein</fullName>
    </submittedName>
</protein>
<dbReference type="InterPro" id="IPR046341">
    <property type="entry name" value="SET_dom_sf"/>
</dbReference>
<dbReference type="InterPro" id="IPR013083">
    <property type="entry name" value="Znf_RING/FYVE/PHD"/>
</dbReference>
<dbReference type="InterPro" id="IPR001214">
    <property type="entry name" value="SET_dom"/>
</dbReference>
<evidence type="ECO:0000259" key="6">
    <source>
        <dbReference type="PROSITE" id="PS50280"/>
    </source>
</evidence>
<dbReference type="AlphaFoldDB" id="A0A0T6AZ64"/>
<dbReference type="GO" id="GO:0034967">
    <property type="term" value="C:Set3 complex"/>
    <property type="evidence" value="ECO:0007669"/>
    <property type="project" value="TreeGrafter"/>
</dbReference>
<dbReference type="PANTHER" id="PTHR46462">
    <property type="entry name" value="UPSET, ISOFORM A"/>
    <property type="match status" value="1"/>
</dbReference>
<dbReference type="CDD" id="cd10529">
    <property type="entry name" value="SET_SETD5-like"/>
    <property type="match status" value="1"/>
</dbReference>
<dbReference type="PROSITE" id="PS50280">
    <property type="entry name" value="SET"/>
    <property type="match status" value="1"/>
</dbReference>
<dbReference type="SUPFAM" id="SSF82199">
    <property type="entry name" value="SET domain"/>
    <property type="match status" value="1"/>
</dbReference>
<feature type="region of interest" description="Disordered" evidence="5">
    <location>
        <begin position="616"/>
        <end position="719"/>
    </location>
</feature>
<dbReference type="InterPro" id="IPR001965">
    <property type="entry name" value="Znf_PHD"/>
</dbReference>
<gene>
    <name evidence="7" type="ORF">AMK59_7378</name>
</gene>
<keyword evidence="8" id="KW-1185">Reference proteome</keyword>
<sequence>MSVCLESSSVLTNTVGAPHKPNITEVPSVPASTPTENKEEKDEKPAVVSKNMAKIIVANSQAVTTSSCSPVPQKIVSSPLITVMNTPGPITVVKSSLGSNTTSHFTLVNSAPIYVKSPTITLLNAPPITVVKAISGASQSIEASKCVDTTNASVTNNGSLTAITEKTLHNVFVKKSLPNEPDIPQSHKLLTANSFPANNMLQNTNNTPLIKTVNGHRPIPGNKVKILSNVVMPNSVAGPSNVLLNKSNNQRFYQQKNVGNGTAKYLNKPVGGIPKPQVPPKTNTPEKPQQKIIYTPHKSQIKTLSGVANYTASKAGIKTLSPQSKSTPGQVQKTGSGLRTIPPQRQHKPPSKPNYIGKHAVQAQKLKQSIPKMKQIKQGPVNSYQNRMSQSNQVTFNQALTAQILETLQRDNTKSTSCYESSRYESGYGYNESQRSQSESSRPAEYKPQSNLDTLSFVCQAVLLDHNYNATLPTDLPVTPNTSQLNGVSNSSLYSPGNNKRQRPSLTPTNTLSSLSTSSLLPSNTSQDDDAASDISCTSDRKPESEGEETDTAPEAEAVANDDQFDRYGDYVTRCICGFIHDDGYMIECDQCKVWQHVRCVVRNKKVPDDYLCEVCDPSKPTDRQKARAAQQQWMREVQERDARIRKEQLKESLTDSDSSDGEQPSNNNINLASKTRRKPEMKQRPRRERDKRQLKKKMTKRKIKTINKSNSEDEKQQIPQLRQWIDNYEEAVTNHYSPELRARISSIRINGAHSELIGQVDPQVQKCKVQFNPPGIKFLVATMHMSPETPVIELRGKYMLSTQHRTSSHLSSLTTRQQRPGPFLFFYRLHKDNTEVCVDTRTYGNIARFVRRSCQPNAELRHCIEKGVLHLYIVTINSIDKNTELTIKHESHDLAAVGTAEVPCACGNTDTCNLKSRKNGDGILENNHRKRRGRRTSSLSVDNANNVPIKIKEELPEEKVEIKTV</sequence>
<evidence type="ECO:0000313" key="8">
    <source>
        <dbReference type="Proteomes" id="UP000051574"/>
    </source>
</evidence>
<comment type="caution">
    <text evidence="7">The sequence shown here is derived from an EMBL/GenBank/DDBJ whole genome shotgun (WGS) entry which is preliminary data.</text>
</comment>
<evidence type="ECO:0000256" key="2">
    <source>
        <dbReference type="ARBA" id="ARBA00022771"/>
    </source>
</evidence>
<feature type="compositionally biased region" description="Polar residues" evidence="5">
    <location>
        <begin position="662"/>
        <end position="674"/>
    </location>
</feature>
<dbReference type="SUPFAM" id="SSF57903">
    <property type="entry name" value="FYVE/PHD zinc finger"/>
    <property type="match status" value="1"/>
</dbReference>
<accession>A0A0T6AZ64</accession>
<organism evidence="7 8">
    <name type="scientific">Oryctes borbonicus</name>
    <dbReference type="NCBI Taxonomy" id="1629725"/>
    <lineage>
        <taxon>Eukaryota</taxon>
        <taxon>Metazoa</taxon>
        <taxon>Ecdysozoa</taxon>
        <taxon>Arthropoda</taxon>
        <taxon>Hexapoda</taxon>
        <taxon>Insecta</taxon>
        <taxon>Pterygota</taxon>
        <taxon>Neoptera</taxon>
        <taxon>Endopterygota</taxon>
        <taxon>Coleoptera</taxon>
        <taxon>Polyphaga</taxon>
        <taxon>Scarabaeiformia</taxon>
        <taxon>Scarabaeidae</taxon>
        <taxon>Dynastinae</taxon>
        <taxon>Oryctes</taxon>
    </lineage>
</organism>
<evidence type="ECO:0000313" key="7">
    <source>
        <dbReference type="EMBL" id="KRT80385.1"/>
    </source>
</evidence>
<dbReference type="CDD" id="cd15550">
    <property type="entry name" value="PHD_MLL5"/>
    <property type="match status" value="1"/>
</dbReference>
<dbReference type="PANTHER" id="PTHR46462:SF3">
    <property type="entry name" value="UPSET, ISOFORM A"/>
    <property type="match status" value="1"/>
</dbReference>
<keyword evidence="4" id="KW-0156">Chromatin regulator</keyword>
<feature type="compositionally biased region" description="Basic and acidic residues" evidence="5">
    <location>
        <begin position="679"/>
        <end position="692"/>
    </location>
</feature>
<reference evidence="7 8" key="1">
    <citation type="submission" date="2015-09" db="EMBL/GenBank/DDBJ databases">
        <title>Draft genome of the scarab beetle Oryctes borbonicus.</title>
        <authorList>
            <person name="Meyer J.M."/>
            <person name="Markov G.V."/>
            <person name="Baskaran P."/>
            <person name="Herrmann M."/>
            <person name="Sommer R.J."/>
            <person name="Roedelsperger C."/>
        </authorList>
    </citation>
    <scope>NUCLEOTIDE SEQUENCE [LARGE SCALE GENOMIC DNA]</scope>
    <source>
        <strain evidence="7">OB123</strain>
        <tissue evidence="7">Whole animal</tissue>
    </source>
</reference>
<dbReference type="GO" id="GO:0070210">
    <property type="term" value="C:Rpd3L-Expanded complex"/>
    <property type="evidence" value="ECO:0007669"/>
    <property type="project" value="TreeGrafter"/>
</dbReference>
<dbReference type="Pfam" id="PF00856">
    <property type="entry name" value="SET"/>
    <property type="match status" value="1"/>
</dbReference>
<dbReference type="PROSITE" id="PS01359">
    <property type="entry name" value="ZF_PHD_1"/>
    <property type="match status" value="1"/>
</dbReference>
<feature type="compositionally biased region" description="Polar residues" evidence="5">
    <location>
        <begin position="320"/>
        <end position="337"/>
    </location>
</feature>
<dbReference type="InterPro" id="IPR019786">
    <property type="entry name" value="Zinc_finger_PHD-type_CS"/>
</dbReference>
<feature type="non-terminal residue" evidence="7">
    <location>
        <position position="966"/>
    </location>
</feature>
<feature type="region of interest" description="Disordered" evidence="5">
    <location>
        <begin position="411"/>
        <end position="448"/>
    </location>
</feature>
<dbReference type="GO" id="GO:0008276">
    <property type="term" value="F:protein methyltransferase activity"/>
    <property type="evidence" value="ECO:0007669"/>
    <property type="project" value="UniProtKB-ARBA"/>
</dbReference>
<proteinExistence type="predicted"/>
<feature type="region of interest" description="Disordered" evidence="5">
    <location>
        <begin position="319"/>
        <end position="355"/>
    </location>
</feature>
<evidence type="ECO:0000256" key="4">
    <source>
        <dbReference type="ARBA" id="ARBA00022853"/>
    </source>
</evidence>
<evidence type="ECO:0000256" key="1">
    <source>
        <dbReference type="ARBA" id="ARBA00022723"/>
    </source>
</evidence>
<feature type="compositionally biased region" description="Low complexity" evidence="5">
    <location>
        <begin position="504"/>
        <end position="526"/>
    </location>
</feature>
<feature type="compositionally biased region" description="Basic and acidic residues" evidence="5">
    <location>
        <begin position="637"/>
        <end position="654"/>
    </location>
</feature>
<feature type="domain" description="SET" evidence="6">
    <location>
        <begin position="763"/>
        <end position="891"/>
    </location>
</feature>
<feature type="region of interest" description="Disordered" evidence="5">
    <location>
        <begin position="268"/>
        <end position="288"/>
    </location>
</feature>